<dbReference type="InterPro" id="IPR000160">
    <property type="entry name" value="GGDEF_dom"/>
</dbReference>
<comment type="caution">
    <text evidence="6">The sequence shown here is derived from an EMBL/GenBank/DDBJ whole genome shotgun (WGS) entry which is preliminary data.</text>
</comment>
<dbReference type="FunFam" id="3.30.70.270:FF:000001">
    <property type="entry name" value="Diguanylate cyclase domain protein"/>
    <property type="match status" value="1"/>
</dbReference>
<evidence type="ECO:0000259" key="5">
    <source>
        <dbReference type="PROSITE" id="PS50887"/>
    </source>
</evidence>
<keyword evidence="7" id="KW-1185">Reference proteome</keyword>
<dbReference type="GO" id="GO:0006355">
    <property type="term" value="P:regulation of DNA-templated transcription"/>
    <property type="evidence" value="ECO:0007669"/>
    <property type="project" value="InterPro"/>
</dbReference>
<dbReference type="Gene3D" id="3.30.450.40">
    <property type="match status" value="1"/>
</dbReference>
<feature type="domain" description="GGDEF" evidence="5">
    <location>
        <begin position="334"/>
        <end position="465"/>
    </location>
</feature>
<evidence type="ECO:0000313" key="6">
    <source>
        <dbReference type="EMBL" id="RKF19978.1"/>
    </source>
</evidence>
<dbReference type="Pfam" id="PF01590">
    <property type="entry name" value="GAF"/>
    <property type="match status" value="1"/>
</dbReference>
<dbReference type="InterPro" id="IPR035965">
    <property type="entry name" value="PAS-like_dom_sf"/>
</dbReference>
<dbReference type="Pfam" id="PF00990">
    <property type="entry name" value="GGDEF"/>
    <property type="match status" value="1"/>
</dbReference>
<dbReference type="OrthoDB" id="5800589at2"/>
<dbReference type="AlphaFoldDB" id="A0A420EH35"/>
<gene>
    <name evidence="6" type="ORF">DBZ36_05875</name>
</gene>
<evidence type="ECO:0000256" key="1">
    <source>
        <dbReference type="ARBA" id="ARBA00001946"/>
    </source>
</evidence>
<dbReference type="EMBL" id="RAQO01000004">
    <property type="protein sequence ID" value="RKF19978.1"/>
    <property type="molecule type" value="Genomic_DNA"/>
</dbReference>
<dbReference type="PANTHER" id="PTHR45138">
    <property type="entry name" value="REGULATORY COMPONENTS OF SENSORY TRANSDUCTION SYSTEM"/>
    <property type="match status" value="1"/>
</dbReference>
<dbReference type="Pfam" id="PF00989">
    <property type="entry name" value="PAS"/>
    <property type="match status" value="1"/>
</dbReference>
<feature type="domain" description="PAS" evidence="4">
    <location>
        <begin position="12"/>
        <end position="58"/>
    </location>
</feature>
<dbReference type="Proteomes" id="UP000286482">
    <property type="component" value="Unassembled WGS sequence"/>
</dbReference>
<dbReference type="PANTHER" id="PTHR45138:SF9">
    <property type="entry name" value="DIGUANYLATE CYCLASE DGCM-RELATED"/>
    <property type="match status" value="1"/>
</dbReference>
<dbReference type="InterPro" id="IPR013767">
    <property type="entry name" value="PAS_fold"/>
</dbReference>
<dbReference type="InterPro" id="IPR043128">
    <property type="entry name" value="Rev_trsase/Diguanyl_cyclase"/>
</dbReference>
<dbReference type="SMART" id="SM00267">
    <property type="entry name" value="GGDEF"/>
    <property type="match status" value="1"/>
</dbReference>
<dbReference type="SMART" id="SM00091">
    <property type="entry name" value="PAS"/>
    <property type="match status" value="1"/>
</dbReference>
<dbReference type="InterPro" id="IPR029787">
    <property type="entry name" value="Nucleotide_cyclase"/>
</dbReference>
<dbReference type="GO" id="GO:0052621">
    <property type="term" value="F:diguanylate cyclase activity"/>
    <property type="evidence" value="ECO:0007669"/>
    <property type="project" value="UniProtKB-EC"/>
</dbReference>
<dbReference type="PROSITE" id="PS50887">
    <property type="entry name" value="GGDEF"/>
    <property type="match status" value="1"/>
</dbReference>
<dbReference type="Gene3D" id="3.30.450.20">
    <property type="entry name" value="PAS domain"/>
    <property type="match status" value="1"/>
</dbReference>
<dbReference type="SUPFAM" id="SSF55781">
    <property type="entry name" value="GAF domain-like"/>
    <property type="match status" value="1"/>
</dbReference>
<dbReference type="PROSITE" id="PS50112">
    <property type="entry name" value="PAS"/>
    <property type="match status" value="1"/>
</dbReference>
<accession>A0A420EH35</accession>
<dbReference type="SUPFAM" id="SSF55785">
    <property type="entry name" value="PYP-like sensor domain (PAS domain)"/>
    <property type="match status" value="1"/>
</dbReference>
<comment type="cofactor">
    <cofactor evidence="1">
        <name>Mg(2+)</name>
        <dbReference type="ChEBI" id="CHEBI:18420"/>
    </cofactor>
</comment>
<dbReference type="NCBIfam" id="TIGR00254">
    <property type="entry name" value="GGDEF"/>
    <property type="match status" value="1"/>
</dbReference>
<dbReference type="InterPro" id="IPR029016">
    <property type="entry name" value="GAF-like_dom_sf"/>
</dbReference>
<comment type="catalytic activity">
    <reaction evidence="3">
        <text>2 GTP = 3',3'-c-di-GMP + 2 diphosphate</text>
        <dbReference type="Rhea" id="RHEA:24898"/>
        <dbReference type="ChEBI" id="CHEBI:33019"/>
        <dbReference type="ChEBI" id="CHEBI:37565"/>
        <dbReference type="ChEBI" id="CHEBI:58805"/>
        <dbReference type="EC" id="2.7.7.65"/>
    </reaction>
</comment>
<evidence type="ECO:0000259" key="4">
    <source>
        <dbReference type="PROSITE" id="PS50112"/>
    </source>
</evidence>
<dbReference type="InterPro" id="IPR050469">
    <property type="entry name" value="Diguanylate_Cyclase"/>
</dbReference>
<name>A0A420EH35_9ALTE</name>
<reference evidence="6 7" key="1">
    <citation type="submission" date="2018-09" db="EMBL/GenBank/DDBJ databases">
        <authorList>
            <person name="Wang Z."/>
        </authorList>
    </citation>
    <scope>NUCLEOTIDE SEQUENCE [LARGE SCALE GENOMIC DNA]</scope>
    <source>
        <strain evidence="6 7">ALS 81</strain>
    </source>
</reference>
<dbReference type="InterPro" id="IPR003018">
    <property type="entry name" value="GAF"/>
</dbReference>
<dbReference type="Gene3D" id="3.30.70.270">
    <property type="match status" value="1"/>
</dbReference>
<dbReference type="CDD" id="cd01949">
    <property type="entry name" value="GGDEF"/>
    <property type="match status" value="1"/>
</dbReference>
<evidence type="ECO:0000256" key="2">
    <source>
        <dbReference type="ARBA" id="ARBA00012528"/>
    </source>
</evidence>
<sequence length="465" mass="51800">MLSTNQNSLEIDAYTLSQVFEHIESAVIVASLDRKIVSLNQAARLLFGYDNQQLKGKSTKLLYANEADFIELGKKRFNSQANYNEESYSVDYLTASGLQLKGQTSSGLIKDSLGRTSHFVVIINDDSARLAAEETLNRLHSITSSRQLTFKQRVQAMLDLGAKHFGLPIGIFSKITGNQYVIKEAIHPENALEIGMTFELGNTYCSHVFNANDVEGFHHASQSHIATHPCFLNFGLEAYLGAPIFVDGERYGTLNFSSPSPTKAFIRQDIEIVRLFAEWVGHEIAREHDLKALENAHAQLEILANTDALTGLANRGCTDRFLHEQINVAHRLERELVVAILDFDHFKHVNDNYGHHVGDESLKAFASIIKQLARSQDLWGRWGGEEFLVIFPNGSIEGATTSIERVMTQLKAVKLSSEAQDLQLTMSAGVSSLRSDDTEKSLLARVDSLLYKAKENGRDQIQSDD</sequence>
<dbReference type="InterPro" id="IPR000014">
    <property type="entry name" value="PAS"/>
</dbReference>
<organism evidence="6 7">
    <name type="scientific">Alginatibacterium sediminis</name>
    <dbReference type="NCBI Taxonomy" id="2164068"/>
    <lineage>
        <taxon>Bacteria</taxon>
        <taxon>Pseudomonadati</taxon>
        <taxon>Pseudomonadota</taxon>
        <taxon>Gammaproteobacteria</taxon>
        <taxon>Alteromonadales</taxon>
        <taxon>Alteromonadaceae</taxon>
        <taxon>Alginatibacterium</taxon>
    </lineage>
</organism>
<dbReference type="NCBIfam" id="TIGR00229">
    <property type="entry name" value="sensory_box"/>
    <property type="match status" value="1"/>
</dbReference>
<dbReference type="CDD" id="cd00130">
    <property type="entry name" value="PAS"/>
    <property type="match status" value="1"/>
</dbReference>
<protein>
    <recommendedName>
        <fullName evidence="2">diguanylate cyclase</fullName>
        <ecNumber evidence="2">2.7.7.65</ecNumber>
    </recommendedName>
</protein>
<dbReference type="RefSeq" id="WP_120353982.1">
    <property type="nucleotide sequence ID" value="NZ_RAQO01000004.1"/>
</dbReference>
<evidence type="ECO:0000256" key="3">
    <source>
        <dbReference type="ARBA" id="ARBA00034247"/>
    </source>
</evidence>
<evidence type="ECO:0000313" key="7">
    <source>
        <dbReference type="Proteomes" id="UP000286482"/>
    </source>
</evidence>
<dbReference type="EC" id="2.7.7.65" evidence="2"/>
<dbReference type="SUPFAM" id="SSF55073">
    <property type="entry name" value="Nucleotide cyclase"/>
    <property type="match status" value="1"/>
</dbReference>
<proteinExistence type="predicted"/>